<evidence type="ECO:0000256" key="1">
    <source>
        <dbReference type="ARBA" id="ARBA00004123"/>
    </source>
</evidence>
<dbReference type="SUPFAM" id="SSF118290">
    <property type="entry name" value="WRKY DNA-binding domain"/>
    <property type="match status" value="1"/>
</dbReference>
<protein>
    <recommendedName>
        <fullName evidence="9">WRKY domain-containing protein</fullName>
    </recommendedName>
</protein>
<keyword evidence="3 8" id="KW-0175">Coiled coil</keyword>
<dbReference type="OrthoDB" id="1686353at2759"/>
<accession>A0A2G2VLZ0</accession>
<dbReference type="GO" id="GO:0003700">
    <property type="term" value="F:DNA-binding transcription factor activity"/>
    <property type="evidence" value="ECO:0007669"/>
    <property type="project" value="InterPro"/>
</dbReference>
<evidence type="ECO:0000256" key="5">
    <source>
        <dbReference type="ARBA" id="ARBA00023163"/>
    </source>
</evidence>
<evidence type="ECO:0000313" key="11">
    <source>
        <dbReference type="Proteomes" id="UP000224567"/>
    </source>
</evidence>
<dbReference type="InterPro" id="IPR044810">
    <property type="entry name" value="WRKY_plant"/>
</dbReference>
<reference evidence="11" key="2">
    <citation type="journal article" date="2017" name="J. Anim. Genet.">
        <title>Multiple reference genome sequences of hot pepper reveal the massive evolution of plant disease resistance genes by retroduplication.</title>
        <authorList>
            <person name="Kim S."/>
            <person name="Park J."/>
            <person name="Yeom S.-I."/>
            <person name="Kim Y.-M."/>
            <person name="Seo E."/>
            <person name="Kim K.-T."/>
            <person name="Kim M.-S."/>
            <person name="Lee J.M."/>
            <person name="Cheong K."/>
            <person name="Shin H.-S."/>
            <person name="Kim S.-B."/>
            <person name="Han K."/>
            <person name="Lee J."/>
            <person name="Park M."/>
            <person name="Lee H.-A."/>
            <person name="Lee H.-Y."/>
            <person name="Lee Y."/>
            <person name="Oh S."/>
            <person name="Lee J.H."/>
            <person name="Choi E."/>
            <person name="Choi E."/>
            <person name="Lee S.E."/>
            <person name="Jeon J."/>
            <person name="Kim H."/>
            <person name="Choi G."/>
            <person name="Song H."/>
            <person name="Lee J."/>
            <person name="Lee S.-C."/>
            <person name="Kwon J.-K."/>
            <person name="Lee H.-Y."/>
            <person name="Koo N."/>
            <person name="Hong Y."/>
            <person name="Kim R.W."/>
            <person name="Kang W.-H."/>
            <person name="Huh J.H."/>
            <person name="Kang B.-C."/>
            <person name="Yang T.-J."/>
            <person name="Lee Y.-H."/>
            <person name="Bennetzen J.L."/>
            <person name="Choi D."/>
        </authorList>
    </citation>
    <scope>NUCLEOTIDE SEQUENCE [LARGE SCALE GENOMIC DNA]</scope>
    <source>
        <strain evidence="11">cv. PBC81</strain>
    </source>
</reference>
<evidence type="ECO:0000256" key="6">
    <source>
        <dbReference type="ARBA" id="ARBA00023242"/>
    </source>
</evidence>
<dbReference type="PANTHER" id="PTHR31429">
    <property type="entry name" value="WRKY TRANSCRIPTION FACTOR 36-RELATED"/>
    <property type="match status" value="1"/>
</dbReference>
<dbReference type="Proteomes" id="UP000224567">
    <property type="component" value="Unassembled WGS sequence"/>
</dbReference>
<comment type="similarity">
    <text evidence="7">Belongs to the WRKY group II-b family.</text>
</comment>
<evidence type="ECO:0000256" key="8">
    <source>
        <dbReference type="SAM" id="Coils"/>
    </source>
</evidence>
<organism evidence="10 11">
    <name type="scientific">Capsicum baccatum</name>
    <name type="common">Peruvian pepper</name>
    <dbReference type="NCBI Taxonomy" id="33114"/>
    <lineage>
        <taxon>Eukaryota</taxon>
        <taxon>Viridiplantae</taxon>
        <taxon>Streptophyta</taxon>
        <taxon>Embryophyta</taxon>
        <taxon>Tracheophyta</taxon>
        <taxon>Spermatophyta</taxon>
        <taxon>Magnoliopsida</taxon>
        <taxon>eudicotyledons</taxon>
        <taxon>Gunneridae</taxon>
        <taxon>Pentapetalae</taxon>
        <taxon>asterids</taxon>
        <taxon>lamiids</taxon>
        <taxon>Solanales</taxon>
        <taxon>Solanaceae</taxon>
        <taxon>Solanoideae</taxon>
        <taxon>Capsiceae</taxon>
        <taxon>Capsicum</taxon>
    </lineage>
</organism>
<dbReference type="InterPro" id="IPR003657">
    <property type="entry name" value="WRKY_dom"/>
</dbReference>
<comment type="caution">
    <text evidence="10">The sequence shown here is derived from an EMBL/GenBank/DDBJ whole genome shotgun (WGS) entry which is preliminary data.</text>
</comment>
<evidence type="ECO:0000256" key="7">
    <source>
        <dbReference type="ARBA" id="ARBA00061007"/>
    </source>
</evidence>
<keyword evidence="5" id="KW-0804">Transcription</keyword>
<dbReference type="Pfam" id="PF03106">
    <property type="entry name" value="WRKY"/>
    <property type="match status" value="1"/>
</dbReference>
<dbReference type="GO" id="GO:0043565">
    <property type="term" value="F:sequence-specific DNA binding"/>
    <property type="evidence" value="ECO:0007669"/>
    <property type="project" value="InterPro"/>
</dbReference>
<evidence type="ECO:0000256" key="3">
    <source>
        <dbReference type="ARBA" id="ARBA00023054"/>
    </source>
</evidence>
<evidence type="ECO:0000256" key="2">
    <source>
        <dbReference type="ARBA" id="ARBA00023015"/>
    </source>
</evidence>
<dbReference type="AlphaFoldDB" id="A0A2G2VLZ0"/>
<evidence type="ECO:0000313" key="10">
    <source>
        <dbReference type="EMBL" id="PHT33988.1"/>
    </source>
</evidence>
<evidence type="ECO:0000256" key="4">
    <source>
        <dbReference type="ARBA" id="ARBA00023125"/>
    </source>
</evidence>
<comment type="subcellular location">
    <subcellularLocation>
        <location evidence="1">Nucleus</location>
    </subcellularLocation>
</comment>
<dbReference type="Gene3D" id="2.20.25.80">
    <property type="entry name" value="WRKY domain"/>
    <property type="match status" value="1"/>
</dbReference>
<dbReference type="PANTHER" id="PTHR31429:SF86">
    <property type="entry name" value="WRKY TRANSCRIPTION FACTOR 61-RELATED"/>
    <property type="match status" value="1"/>
</dbReference>
<dbReference type="InterPro" id="IPR036576">
    <property type="entry name" value="WRKY_dom_sf"/>
</dbReference>
<name>A0A2G2VLZ0_CAPBA</name>
<sequence length="449" mass="50611">MLRKDGAMNSTNTSTTIYDKEEELLASTKKATITTTSMNTNSRNSFVTSIKNQEDQLINSTKCQIVEAKEENERLKWMLSKTMKDYKSLQMHFQGIITQNSNNIIAKSPSNIIEKEEVEHLSLSLGRSSSCNTSKEFKKELYDQNDECKSQKNCKLYDGLDLGLDCKFSQDHLTYDHSPENSFEESNKENIKMARISRNHDEDEDEDFWDKKKARVSIRAVCGTTTMNDGCQWRKYGQKIAKGNPCPRAYYRCTVSPTCPVRKQVQRCCEDMSILITTYEGTHNHSLPFSATAMASTTSAAVSMLRCTSSSTSALPQQSGLPNVNHNLHGKFNFTNSNSNNLLPTYNNNTSTFYLPPKTSISTCQSHPTITLDFTTNTSLSSTHHTLISSQRYPSNSLKFSTPISPSTSSTYLGRPCFSHQPLMITSKNNQNTIEYSGEVKNSDDWIQK</sequence>
<feature type="domain" description="WRKY" evidence="9">
    <location>
        <begin position="222"/>
        <end position="288"/>
    </location>
</feature>
<keyword evidence="2" id="KW-0805">Transcription regulation</keyword>
<feature type="coiled-coil region" evidence="8">
    <location>
        <begin position="51"/>
        <end position="78"/>
    </location>
</feature>
<reference evidence="10 11" key="1">
    <citation type="journal article" date="2017" name="Genome Biol.">
        <title>New reference genome sequences of hot pepper reveal the massive evolution of plant disease-resistance genes by retroduplication.</title>
        <authorList>
            <person name="Kim S."/>
            <person name="Park J."/>
            <person name="Yeom S.I."/>
            <person name="Kim Y.M."/>
            <person name="Seo E."/>
            <person name="Kim K.T."/>
            <person name="Kim M.S."/>
            <person name="Lee J.M."/>
            <person name="Cheong K."/>
            <person name="Shin H.S."/>
            <person name="Kim S.B."/>
            <person name="Han K."/>
            <person name="Lee J."/>
            <person name="Park M."/>
            <person name="Lee H.A."/>
            <person name="Lee H.Y."/>
            <person name="Lee Y."/>
            <person name="Oh S."/>
            <person name="Lee J.H."/>
            <person name="Choi E."/>
            <person name="Choi E."/>
            <person name="Lee S.E."/>
            <person name="Jeon J."/>
            <person name="Kim H."/>
            <person name="Choi G."/>
            <person name="Song H."/>
            <person name="Lee J."/>
            <person name="Lee S.C."/>
            <person name="Kwon J.K."/>
            <person name="Lee H.Y."/>
            <person name="Koo N."/>
            <person name="Hong Y."/>
            <person name="Kim R.W."/>
            <person name="Kang W.H."/>
            <person name="Huh J.H."/>
            <person name="Kang B.C."/>
            <person name="Yang T.J."/>
            <person name="Lee Y.H."/>
            <person name="Bennetzen J.L."/>
            <person name="Choi D."/>
        </authorList>
    </citation>
    <scope>NUCLEOTIDE SEQUENCE [LARGE SCALE GENOMIC DNA]</scope>
    <source>
        <strain evidence="11">cv. PBC81</strain>
    </source>
</reference>
<dbReference type="SMART" id="SM00774">
    <property type="entry name" value="WRKY"/>
    <property type="match status" value="1"/>
</dbReference>
<dbReference type="FunFam" id="2.20.25.80:FF:000002">
    <property type="entry name" value="probable WRKY transcription factor 31"/>
    <property type="match status" value="1"/>
</dbReference>
<keyword evidence="6" id="KW-0539">Nucleus</keyword>
<keyword evidence="4" id="KW-0238">DNA-binding</keyword>
<evidence type="ECO:0000259" key="9">
    <source>
        <dbReference type="PROSITE" id="PS50811"/>
    </source>
</evidence>
<proteinExistence type="inferred from homology"/>
<gene>
    <name evidence="10" type="ORF">CQW23_25788</name>
</gene>
<keyword evidence="11" id="KW-1185">Reference proteome</keyword>
<dbReference type="GO" id="GO:0005634">
    <property type="term" value="C:nucleus"/>
    <property type="evidence" value="ECO:0007669"/>
    <property type="project" value="UniProtKB-SubCell"/>
</dbReference>
<dbReference type="EMBL" id="MLFT02000011">
    <property type="protein sequence ID" value="PHT33988.1"/>
    <property type="molecule type" value="Genomic_DNA"/>
</dbReference>
<dbReference type="PROSITE" id="PS50811">
    <property type="entry name" value="WRKY"/>
    <property type="match status" value="1"/>
</dbReference>